<dbReference type="Proteomes" id="UP000499080">
    <property type="component" value="Unassembled WGS sequence"/>
</dbReference>
<reference evidence="1 2" key="1">
    <citation type="journal article" date="2019" name="Sci. Rep.">
        <title>Orb-weaving spider Araneus ventricosus genome elucidates the spidroin gene catalogue.</title>
        <authorList>
            <person name="Kono N."/>
            <person name="Nakamura H."/>
            <person name="Ohtoshi R."/>
            <person name="Moran D.A.P."/>
            <person name="Shinohara A."/>
            <person name="Yoshida Y."/>
            <person name="Fujiwara M."/>
            <person name="Mori M."/>
            <person name="Tomita M."/>
            <person name="Arakawa K."/>
        </authorList>
    </citation>
    <scope>NUCLEOTIDE SEQUENCE [LARGE SCALE GENOMIC DNA]</scope>
</reference>
<proteinExistence type="predicted"/>
<evidence type="ECO:0000313" key="2">
    <source>
        <dbReference type="Proteomes" id="UP000499080"/>
    </source>
</evidence>
<evidence type="ECO:0000313" key="1">
    <source>
        <dbReference type="EMBL" id="GBN29953.1"/>
    </source>
</evidence>
<dbReference type="AlphaFoldDB" id="A0A4Y2MTD8"/>
<comment type="caution">
    <text evidence="1">The sequence shown here is derived from an EMBL/GenBank/DDBJ whole genome shotgun (WGS) entry which is preliminary data.</text>
</comment>
<organism evidence="1 2">
    <name type="scientific">Araneus ventricosus</name>
    <name type="common">Orbweaver spider</name>
    <name type="synonym">Epeira ventricosa</name>
    <dbReference type="NCBI Taxonomy" id="182803"/>
    <lineage>
        <taxon>Eukaryota</taxon>
        <taxon>Metazoa</taxon>
        <taxon>Ecdysozoa</taxon>
        <taxon>Arthropoda</taxon>
        <taxon>Chelicerata</taxon>
        <taxon>Arachnida</taxon>
        <taxon>Araneae</taxon>
        <taxon>Araneomorphae</taxon>
        <taxon>Entelegynae</taxon>
        <taxon>Araneoidea</taxon>
        <taxon>Araneidae</taxon>
        <taxon>Araneus</taxon>
    </lineage>
</organism>
<name>A0A4Y2MTD8_ARAVE</name>
<accession>A0A4Y2MTD8</accession>
<sequence>MFFECVSIYNLFDLGHWSSLSALEACQIFCLLQCAVIAVDFLVCFPRQQNIVGGAMAKHRQPTFTSLVDIFPRRLVGGQLNALHWPDSGINRPNGFFTSFRPMHFDDYRLGDNWGEVKSTNYRRNWKRF</sequence>
<dbReference type="EMBL" id="BGPR01007845">
    <property type="protein sequence ID" value="GBN29953.1"/>
    <property type="molecule type" value="Genomic_DNA"/>
</dbReference>
<keyword evidence="2" id="KW-1185">Reference proteome</keyword>
<gene>
    <name evidence="1" type="ORF">AVEN_183784_1</name>
</gene>
<protein>
    <submittedName>
        <fullName evidence="1">Uncharacterized protein</fullName>
    </submittedName>
</protein>